<feature type="compositionally biased region" description="Basic and acidic residues" evidence="1">
    <location>
        <begin position="269"/>
        <end position="301"/>
    </location>
</feature>
<evidence type="ECO:0000313" key="4">
    <source>
        <dbReference type="Proteomes" id="UP000762676"/>
    </source>
</evidence>
<keyword evidence="2" id="KW-0732">Signal</keyword>
<feature type="region of interest" description="Disordered" evidence="1">
    <location>
        <begin position="1431"/>
        <end position="1501"/>
    </location>
</feature>
<comment type="caution">
    <text evidence="3">The sequence shown here is derived from an EMBL/GenBank/DDBJ whole genome shotgun (WGS) entry which is preliminary data.</text>
</comment>
<feature type="signal peptide" evidence="2">
    <location>
        <begin position="1"/>
        <end position="28"/>
    </location>
</feature>
<feature type="compositionally biased region" description="Basic and acidic residues" evidence="1">
    <location>
        <begin position="1043"/>
        <end position="1070"/>
    </location>
</feature>
<feature type="compositionally biased region" description="Low complexity" evidence="1">
    <location>
        <begin position="1448"/>
        <end position="1466"/>
    </location>
</feature>
<feature type="compositionally biased region" description="Polar residues" evidence="1">
    <location>
        <begin position="1645"/>
        <end position="1674"/>
    </location>
</feature>
<gene>
    <name evidence="3" type="ORF">ElyMa_001662600</name>
</gene>
<proteinExistence type="predicted"/>
<accession>A0AAV4JPS7</accession>
<feature type="region of interest" description="Disordered" evidence="1">
    <location>
        <begin position="57"/>
        <end position="85"/>
    </location>
</feature>
<dbReference type="EMBL" id="BMAT01003379">
    <property type="protein sequence ID" value="GFS24390.1"/>
    <property type="molecule type" value="Genomic_DNA"/>
</dbReference>
<reference evidence="3 4" key="1">
    <citation type="journal article" date="2021" name="Elife">
        <title>Chloroplast acquisition without the gene transfer in kleptoplastic sea slugs, Plakobranchus ocellatus.</title>
        <authorList>
            <person name="Maeda T."/>
            <person name="Takahashi S."/>
            <person name="Yoshida T."/>
            <person name="Shimamura S."/>
            <person name="Takaki Y."/>
            <person name="Nagai Y."/>
            <person name="Toyoda A."/>
            <person name="Suzuki Y."/>
            <person name="Arimoto A."/>
            <person name="Ishii H."/>
            <person name="Satoh N."/>
            <person name="Nishiyama T."/>
            <person name="Hasebe M."/>
            <person name="Maruyama T."/>
            <person name="Minagawa J."/>
            <person name="Obokata J."/>
            <person name="Shigenobu S."/>
        </authorList>
    </citation>
    <scope>NUCLEOTIDE SEQUENCE [LARGE SCALE GENOMIC DNA]</scope>
</reference>
<feature type="region of interest" description="Disordered" evidence="1">
    <location>
        <begin position="509"/>
        <end position="538"/>
    </location>
</feature>
<feature type="region of interest" description="Disordered" evidence="1">
    <location>
        <begin position="315"/>
        <end position="411"/>
    </location>
</feature>
<feature type="compositionally biased region" description="Polar residues" evidence="1">
    <location>
        <begin position="1467"/>
        <end position="1494"/>
    </location>
</feature>
<feature type="region of interest" description="Disordered" evidence="1">
    <location>
        <begin position="609"/>
        <end position="701"/>
    </location>
</feature>
<feature type="chain" id="PRO_5043338100" evidence="2">
    <location>
        <begin position="29"/>
        <end position="1730"/>
    </location>
</feature>
<feature type="compositionally biased region" description="Basic and acidic residues" evidence="1">
    <location>
        <begin position="977"/>
        <end position="991"/>
    </location>
</feature>
<feature type="compositionally biased region" description="Low complexity" evidence="1">
    <location>
        <begin position="221"/>
        <end position="231"/>
    </location>
</feature>
<feature type="compositionally biased region" description="Acidic residues" evidence="1">
    <location>
        <begin position="1091"/>
        <end position="1120"/>
    </location>
</feature>
<feature type="compositionally biased region" description="Polar residues" evidence="1">
    <location>
        <begin position="998"/>
        <end position="1007"/>
    </location>
</feature>
<feature type="region of interest" description="Disordered" evidence="1">
    <location>
        <begin position="1701"/>
        <end position="1730"/>
    </location>
</feature>
<feature type="region of interest" description="Disordered" evidence="1">
    <location>
        <begin position="217"/>
        <end position="301"/>
    </location>
</feature>
<dbReference type="Proteomes" id="UP000762676">
    <property type="component" value="Unassembled WGS sequence"/>
</dbReference>
<evidence type="ECO:0000256" key="2">
    <source>
        <dbReference type="SAM" id="SignalP"/>
    </source>
</evidence>
<feature type="region of interest" description="Disordered" evidence="1">
    <location>
        <begin position="874"/>
        <end position="898"/>
    </location>
</feature>
<feature type="compositionally biased region" description="Acidic residues" evidence="1">
    <location>
        <begin position="375"/>
        <end position="388"/>
    </location>
</feature>
<feature type="region of interest" description="Disordered" evidence="1">
    <location>
        <begin position="1328"/>
        <end position="1348"/>
    </location>
</feature>
<evidence type="ECO:0000256" key="1">
    <source>
        <dbReference type="SAM" id="MobiDB-lite"/>
    </source>
</evidence>
<organism evidence="3 4">
    <name type="scientific">Elysia marginata</name>
    <dbReference type="NCBI Taxonomy" id="1093978"/>
    <lineage>
        <taxon>Eukaryota</taxon>
        <taxon>Metazoa</taxon>
        <taxon>Spiralia</taxon>
        <taxon>Lophotrochozoa</taxon>
        <taxon>Mollusca</taxon>
        <taxon>Gastropoda</taxon>
        <taxon>Heterobranchia</taxon>
        <taxon>Euthyneura</taxon>
        <taxon>Panpulmonata</taxon>
        <taxon>Sacoglossa</taxon>
        <taxon>Placobranchoidea</taxon>
        <taxon>Plakobranchidae</taxon>
        <taxon>Elysia</taxon>
    </lineage>
</organism>
<feature type="compositionally biased region" description="Polar residues" evidence="1">
    <location>
        <begin position="1335"/>
        <end position="1348"/>
    </location>
</feature>
<feature type="compositionally biased region" description="Polar residues" evidence="1">
    <location>
        <begin position="518"/>
        <end position="530"/>
    </location>
</feature>
<feature type="compositionally biased region" description="Polar residues" evidence="1">
    <location>
        <begin position="391"/>
        <end position="411"/>
    </location>
</feature>
<feature type="compositionally biased region" description="Basic and acidic residues" evidence="1">
    <location>
        <begin position="1080"/>
        <end position="1090"/>
    </location>
</feature>
<feature type="compositionally biased region" description="Polar residues" evidence="1">
    <location>
        <begin position="652"/>
        <end position="662"/>
    </location>
</feature>
<keyword evidence="4" id="KW-1185">Reference proteome</keyword>
<name>A0AAV4JPS7_9GAST</name>
<evidence type="ECO:0000313" key="3">
    <source>
        <dbReference type="EMBL" id="GFS24390.1"/>
    </source>
</evidence>
<feature type="compositionally biased region" description="Basic and acidic residues" evidence="1">
    <location>
        <begin position="1008"/>
        <end position="1033"/>
    </location>
</feature>
<feature type="region of interest" description="Disordered" evidence="1">
    <location>
        <begin position="1645"/>
        <end position="1677"/>
    </location>
</feature>
<sequence length="1730" mass="190584">MASSYLRSGMQSVIQIVSLMLILRASHAEPISRSAGDFHHGSSQAGRAAIAGDWDPNSFQAESRFEPSGGNWDTRQEAPTTEAGRFSTASWHNLLREMGSPRPQGTTNAFPAWSHLPGLNSWRLTGRSHDQNTSLTSPLSSALQNVLRETAEQDISRGRSEDNGTLEERLEASLARVETNVEALVAGFLQLQRSVFNLEQLQELLVLLLEDILKETGIINGSPRPGSGSERSGSKAQDGGLTSGRASIANIRNSHETQSVEDGPDEETRELSDEHAKRRGPQGKEKNTRSGGDEQPGRNEMWGDRHSLLRETHHADQFVSVGDLGKTSREPMNTAHRGESRPFPQQSKARQQSEEVDSEEDEQKVQGSESRGSEEEYDEASDESETDVDVFSTQPSEPATTQLITASPATDIGRQSWSERLVGLSNDKPTYLNRDLLQHRLRARFDNLVQQVAARLSGSLLAATRVQTGPGASGRSKPDFHSDLPRFHVFNPLATSEEDLEGFSTSATSNILHRPSGLSESTLTRPSPYNQMGPESPHEPPPLMLLEPLLISHDAGDNVMKFESPRRNKAVSDIEQTDIKLHRQKVDLASLEHADGALKKEILQMAKSQPQKVSGAFKQPSTTAGETMATDRWTKHRKQRSGRPDVLPVVSDGNSSGRSTVTSIEHSDLSSIISSDQDAKSASNARPRSFITPRSSMTNTATSEGLTANSIASAVTDVTASPGDTAAVDNLDLSGDLGYDHAIAELLRDLSARLNSHHAQQQKKIDEARMDTVGQGVATSGGLQIAQSGVPTTPASNESSADLTSRVLLELDNLIWLSQPGMGGKFKPVSSDSVRDTEAWDTAQMMNAHENSSTLKPNIGRTVAAEEIPFLAPSPMTEKSPIKSKTKGLPETFGNGTSNLTVKQEQLNETLNTHSTTFEDLELSNRWEWLRSFFNSSVPEANFSWEELFINLAQMTQIPDLSEDLISFSERGRTLLEKTKRSERENGKASEEVDNENEINSQENLSRSVEHHFSAKNETNRNENFTIREKHGNVDGGNTESTETPKDYDVTLHSYEDNKDANADSGDNVHGDYFGEQENSAEKYEESKENYDDDEEDDDNGDVDDDEEDDDYGDANNEDDHDGKDDDFSVSMNAKYRKRNPHGRQDNIKLYRIAGGEKPQDADTHSRFAAQMMITKSPMFDNKDLITYINNHNERERNSLDNLARQSLDIAEVRASHEQGRTSDMWRGSRRRVSPMKNDNLHRQKRQTFYGGSGLGHVFNPQAPHQVLNTAIPSSSLHSQHSINAVHQQDQLLPKIPIERNIQDSNLLNTLMSSLLGPSITHTVQTAPKDGGTLNPHSNTVNRGNPYSVSQNTQILQEGSNKGHAAQSSGNNHPFNQVFGTIFPALNTNQLPLHSNSQHRNINLQQGSKLVHEGSKSNHMSLSKPYEPEKKYNSFFQPYPNYFQNPQTRQSSNHNTNRNNYHYNPNSLSHTNSGPSLYQGSNYNQNSFMQTPQRNAPPGHRQHHYPIGGYGHYMNQLGIHFPDVGFIGGPSILGNPAEPGELPSFEPEDIMTNIFKQYWQRWNRMYNLPGPPTTTTMEPGEYEGEITTTPVTTTPTTTPKLTTTTTTLPHQRPSPTTTATPTTTNIANVTKVPASPLPVELLGTSPNSTAISPTATEESGNPQSSLQSLVNRTEPSAGFSSSHVFSSISPLKPLLTATPTQVQPTLPTAPRSRLSPPAGILSFETKTKLT</sequence>
<feature type="compositionally biased region" description="Polar residues" evidence="1">
    <location>
        <begin position="680"/>
        <end position="701"/>
    </location>
</feature>
<feature type="region of interest" description="Disordered" evidence="1">
    <location>
        <begin position="977"/>
        <end position="1129"/>
    </location>
</feature>
<feature type="region of interest" description="Disordered" evidence="1">
    <location>
        <begin position="1586"/>
        <end position="1622"/>
    </location>
</feature>
<protein>
    <submittedName>
        <fullName evidence="3">Uncharacterized protein</fullName>
    </submittedName>
</protein>